<keyword evidence="1" id="KW-1133">Transmembrane helix</keyword>
<evidence type="ECO:0000313" key="3">
    <source>
        <dbReference type="Proteomes" id="UP000091820"/>
    </source>
</evidence>
<accession>A0A1A9WXX1</accession>
<evidence type="ECO:0000313" key="2">
    <source>
        <dbReference type="EnsemblMetazoa" id="GBRI036711-PA"/>
    </source>
</evidence>
<evidence type="ECO:0000256" key="1">
    <source>
        <dbReference type="SAM" id="Phobius"/>
    </source>
</evidence>
<keyword evidence="1" id="KW-0472">Membrane</keyword>
<reference evidence="2" key="2">
    <citation type="submission" date="2020-05" db="UniProtKB">
        <authorList>
            <consortium name="EnsemblMetazoa"/>
        </authorList>
    </citation>
    <scope>IDENTIFICATION</scope>
    <source>
        <strain evidence="2">IAEA</strain>
    </source>
</reference>
<proteinExistence type="predicted"/>
<sequence>MGMFLCIIIYRNYDIFLDTTQPSDNCIIRPIPPGTGKRLYFKMLFFSPLPATIACLVDFAYLRHLKYLSRFSLLDLMAFVSLYLLTKYNVTLVLSKCCFVREVKHTLDQCIDTRPASLTHILTEKSTAMQRCVRVHM</sequence>
<dbReference type="Proteomes" id="UP000091820">
    <property type="component" value="Unassembled WGS sequence"/>
</dbReference>
<dbReference type="EnsemblMetazoa" id="GBRI036711-RA">
    <property type="protein sequence ID" value="GBRI036711-PA"/>
    <property type="gene ID" value="GBRI036711"/>
</dbReference>
<organism evidence="2 3">
    <name type="scientific">Glossina brevipalpis</name>
    <dbReference type="NCBI Taxonomy" id="37001"/>
    <lineage>
        <taxon>Eukaryota</taxon>
        <taxon>Metazoa</taxon>
        <taxon>Ecdysozoa</taxon>
        <taxon>Arthropoda</taxon>
        <taxon>Hexapoda</taxon>
        <taxon>Insecta</taxon>
        <taxon>Pterygota</taxon>
        <taxon>Neoptera</taxon>
        <taxon>Endopterygota</taxon>
        <taxon>Diptera</taxon>
        <taxon>Brachycera</taxon>
        <taxon>Muscomorpha</taxon>
        <taxon>Hippoboscoidea</taxon>
        <taxon>Glossinidae</taxon>
        <taxon>Glossina</taxon>
    </lineage>
</organism>
<feature type="transmembrane region" description="Helical" evidence="1">
    <location>
        <begin position="39"/>
        <end position="61"/>
    </location>
</feature>
<keyword evidence="1" id="KW-0812">Transmembrane</keyword>
<dbReference type="AlphaFoldDB" id="A0A1A9WXX1"/>
<keyword evidence="3" id="KW-1185">Reference proteome</keyword>
<name>A0A1A9WXX1_9MUSC</name>
<dbReference type="VEuPathDB" id="VectorBase:GBRI036711"/>
<reference evidence="3" key="1">
    <citation type="submission" date="2014-03" db="EMBL/GenBank/DDBJ databases">
        <authorList>
            <person name="Aksoy S."/>
            <person name="Warren W."/>
            <person name="Wilson R.K."/>
        </authorList>
    </citation>
    <scope>NUCLEOTIDE SEQUENCE [LARGE SCALE GENOMIC DNA]</scope>
    <source>
        <strain evidence="3">IAEA</strain>
    </source>
</reference>
<protein>
    <submittedName>
        <fullName evidence="2">Uncharacterized protein</fullName>
    </submittedName>
</protein>